<feature type="compositionally biased region" description="Low complexity" evidence="1">
    <location>
        <begin position="487"/>
        <end position="511"/>
    </location>
</feature>
<accession>A0A8H5CHU5</accession>
<comment type="caution">
    <text evidence="3">The sequence shown here is derived from an EMBL/GenBank/DDBJ whole genome shotgun (WGS) entry which is preliminary data.</text>
</comment>
<gene>
    <name evidence="3" type="ORF">D9611_001536</name>
</gene>
<feature type="compositionally biased region" description="Pro residues" evidence="1">
    <location>
        <begin position="822"/>
        <end position="833"/>
    </location>
</feature>
<dbReference type="SMART" id="SM01272">
    <property type="entry name" value="LsmAD"/>
    <property type="match status" value="1"/>
</dbReference>
<evidence type="ECO:0000313" key="3">
    <source>
        <dbReference type="EMBL" id="KAF5341990.1"/>
    </source>
</evidence>
<reference evidence="3 4" key="1">
    <citation type="journal article" date="2020" name="ISME J.">
        <title>Uncovering the hidden diversity of litter-decomposition mechanisms in mushroom-forming fungi.</title>
        <authorList>
            <person name="Floudas D."/>
            <person name="Bentzer J."/>
            <person name="Ahren D."/>
            <person name="Johansson T."/>
            <person name="Persson P."/>
            <person name="Tunlid A."/>
        </authorList>
    </citation>
    <scope>NUCLEOTIDE SEQUENCE [LARGE SCALE GENOMIC DNA]</scope>
    <source>
        <strain evidence="3 4">CBS 175.51</strain>
    </source>
</reference>
<dbReference type="AlphaFoldDB" id="A0A8H5CHU5"/>
<dbReference type="PANTHER" id="PTHR12854:SF7">
    <property type="entry name" value="ATAXIN-2 HOMOLOG"/>
    <property type="match status" value="1"/>
</dbReference>
<dbReference type="GO" id="GO:0034063">
    <property type="term" value="P:stress granule assembly"/>
    <property type="evidence" value="ECO:0007669"/>
    <property type="project" value="TreeGrafter"/>
</dbReference>
<dbReference type="PANTHER" id="PTHR12854">
    <property type="entry name" value="ATAXIN 2-RELATED"/>
    <property type="match status" value="1"/>
</dbReference>
<feature type="region of interest" description="Disordered" evidence="1">
    <location>
        <begin position="288"/>
        <end position="360"/>
    </location>
</feature>
<feature type="region of interest" description="Disordered" evidence="1">
    <location>
        <begin position="822"/>
        <end position="848"/>
    </location>
</feature>
<feature type="region of interest" description="Disordered" evidence="1">
    <location>
        <begin position="1"/>
        <end position="77"/>
    </location>
</feature>
<dbReference type="InterPro" id="IPR045117">
    <property type="entry name" value="ATXN2-like"/>
</dbReference>
<protein>
    <recommendedName>
        <fullName evidence="2">LsmAD domain-containing protein</fullName>
    </recommendedName>
</protein>
<feature type="domain" description="LsmAD" evidence="2">
    <location>
        <begin position="218"/>
        <end position="289"/>
    </location>
</feature>
<feature type="compositionally biased region" description="Polar residues" evidence="1">
    <location>
        <begin position="568"/>
        <end position="583"/>
    </location>
</feature>
<keyword evidence="4" id="KW-1185">Reference proteome</keyword>
<feature type="region of interest" description="Disordered" evidence="1">
    <location>
        <begin position="773"/>
        <end position="793"/>
    </location>
</feature>
<proteinExistence type="predicted"/>
<feature type="compositionally biased region" description="Low complexity" evidence="1">
    <location>
        <begin position="330"/>
        <end position="352"/>
    </location>
</feature>
<feature type="compositionally biased region" description="Polar residues" evidence="1">
    <location>
        <begin position="539"/>
        <end position="561"/>
    </location>
</feature>
<dbReference type="OrthoDB" id="2275718at2759"/>
<feature type="compositionally biased region" description="Basic and acidic residues" evidence="1">
    <location>
        <begin position="424"/>
        <end position="436"/>
    </location>
</feature>
<evidence type="ECO:0000256" key="1">
    <source>
        <dbReference type="SAM" id="MobiDB-lite"/>
    </source>
</evidence>
<dbReference type="InterPro" id="IPR009604">
    <property type="entry name" value="LsmAD_domain"/>
</dbReference>
<feature type="region of interest" description="Disordered" evidence="1">
    <location>
        <begin position="539"/>
        <end position="623"/>
    </location>
</feature>
<feature type="compositionally biased region" description="Polar residues" evidence="1">
    <location>
        <begin position="473"/>
        <end position="486"/>
    </location>
</feature>
<dbReference type="Proteomes" id="UP000541558">
    <property type="component" value="Unassembled WGS sequence"/>
</dbReference>
<feature type="compositionally biased region" description="Low complexity" evidence="1">
    <location>
        <begin position="586"/>
        <end position="604"/>
    </location>
</feature>
<dbReference type="GO" id="GO:0003729">
    <property type="term" value="F:mRNA binding"/>
    <property type="evidence" value="ECO:0007669"/>
    <property type="project" value="TreeGrafter"/>
</dbReference>
<dbReference type="GO" id="GO:0010494">
    <property type="term" value="C:cytoplasmic stress granule"/>
    <property type="evidence" value="ECO:0007669"/>
    <property type="project" value="TreeGrafter"/>
</dbReference>
<evidence type="ECO:0000259" key="2">
    <source>
        <dbReference type="SMART" id="SM01272"/>
    </source>
</evidence>
<sequence length="848" mass="89354">MASTARQPKPQRKGGPEPARTLIDVAASRAPAWTGARASPTFSPSHTPRPQNAQPPGAAANFPSLGHPNGARPDAARDRVLQSLTGLTGTTVTLTTRTGQRYEGVVGSTSGEGDTTGVTLKDVKDLTTLGAPLKDSLFIAATNIDTYTSGPADSKPTNGDTFRTDTDISAKKGLGRERELQAWVPSIDNSLPSTDEDTFGAAAMTTSWDQFSANEQLFGVTVNFDEEVYTTKLDRNAPDFKERERKAQRIANEIMGTATNNSHIAEERGHDVDDSGVNEEDKYGAVVRNPNAYVPPGARKTVSNGGPPAVATKAEIPKVSVNGPDGNAVAPSQSPAPSKTSSPAPNAASNKPPADPLPAFRDFVTHEKQRLTQKRQALQKSEMDKRMAELVKFSQSFKGSAAKIQFQLNKPIPDDLVPILAKDEDKQKAIRDKATRDAQSGEARVIGASTPATASRGVLAPGKLGEAARKPNPQISASKTVTNNLDQPPSAAQKPATTSASATPGASASKPGDSKKISMFIQPIPAFRGNKSKLAFGATSNASATPVKITTSGSNGTNANPSVGGPVSPSTAAANRLNVNAPSFRSKGSVSPSLSAASASVSPKPAHKTEPAHATPNPFFGPRVIKKSTPVNVKDDFNPFKHNKVVDASQVAAMWPYSGKRYMQLYPPPPHQPLQHQPHMPPVVSPPMPPQSYEEDPAAQAAAAAAARGYVYAYPPYGYPGQPMMPGMPPGPPGGYMPGHFMQPMPYPPGMPPPNAMYSPAMGQMPPPGAYMSPPPGAYPPPPNGAQRPSMPPTPIPAHAHPYYHHQSPQMQHAVPYQMMMPPPPAGVPPPHPYDGSQQQAVQMGGHA</sequence>
<feature type="compositionally biased region" description="Low complexity" evidence="1">
    <location>
        <begin position="48"/>
        <end position="61"/>
    </location>
</feature>
<organism evidence="3 4">
    <name type="scientific">Ephemerocybe angulata</name>
    <dbReference type="NCBI Taxonomy" id="980116"/>
    <lineage>
        <taxon>Eukaryota</taxon>
        <taxon>Fungi</taxon>
        <taxon>Dikarya</taxon>
        <taxon>Basidiomycota</taxon>
        <taxon>Agaricomycotina</taxon>
        <taxon>Agaricomycetes</taxon>
        <taxon>Agaricomycetidae</taxon>
        <taxon>Agaricales</taxon>
        <taxon>Agaricineae</taxon>
        <taxon>Psathyrellaceae</taxon>
        <taxon>Ephemerocybe</taxon>
    </lineage>
</organism>
<dbReference type="EMBL" id="JAACJK010000001">
    <property type="protein sequence ID" value="KAF5341990.1"/>
    <property type="molecule type" value="Genomic_DNA"/>
</dbReference>
<evidence type="ECO:0000313" key="4">
    <source>
        <dbReference type="Proteomes" id="UP000541558"/>
    </source>
</evidence>
<dbReference type="Pfam" id="PF06741">
    <property type="entry name" value="LsmAD"/>
    <property type="match status" value="1"/>
</dbReference>
<name>A0A8H5CHU5_9AGAR</name>
<feature type="region of interest" description="Disordered" evidence="1">
    <location>
        <begin position="424"/>
        <end position="516"/>
    </location>
</feature>